<keyword evidence="4 12" id="KW-0863">Zinc-finger</keyword>
<feature type="compositionally biased region" description="Basic and acidic residues" evidence="13">
    <location>
        <begin position="260"/>
        <end position="281"/>
    </location>
</feature>
<dbReference type="SUPFAM" id="SSF52047">
    <property type="entry name" value="RNI-like"/>
    <property type="match status" value="1"/>
</dbReference>
<dbReference type="InterPro" id="IPR032675">
    <property type="entry name" value="LRR_dom_sf"/>
</dbReference>
<name>A0AAV7DZT4_ARIFI</name>
<dbReference type="InterPro" id="IPR038534">
    <property type="entry name" value="Rtr1/RPAP2_sf"/>
</dbReference>
<dbReference type="Pfam" id="PF12937">
    <property type="entry name" value="F-box-like"/>
    <property type="match status" value="1"/>
</dbReference>
<evidence type="ECO:0000256" key="5">
    <source>
        <dbReference type="ARBA" id="ARBA00022801"/>
    </source>
</evidence>
<keyword evidence="5 12" id="KW-0378">Hydrolase</keyword>
<dbReference type="Gene3D" id="1.25.40.820">
    <property type="match status" value="1"/>
</dbReference>
<feature type="compositionally biased region" description="Basic and acidic residues" evidence="13">
    <location>
        <begin position="190"/>
        <end position="209"/>
    </location>
</feature>
<feature type="region of interest" description="Disordered" evidence="13">
    <location>
        <begin position="181"/>
        <end position="209"/>
    </location>
</feature>
<evidence type="ECO:0000256" key="6">
    <source>
        <dbReference type="ARBA" id="ARBA00022833"/>
    </source>
</evidence>
<comment type="similarity">
    <text evidence="2 11 12">Belongs to the RPAP2 family.</text>
</comment>
<comment type="subcellular location">
    <subcellularLocation>
        <location evidence="1 12">Nucleus</location>
    </subcellularLocation>
</comment>
<comment type="caution">
    <text evidence="15">The sequence shown here is derived from an EMBL/GenBank/DDBJ whole genome shotgun (WGS) entry which is preliminary data.</text>
</comment>
<dbReference type="Gene3D" id="1.20.1280.50">
    <property type="match status" value="1"/>
</dbReference>
<feature type="region of interest" description="Disordered" evidence="13">
    <location>
        <begin position="342"/>
        <end position="361"/>
    </location>
</feature>
<accession>A0AAV7DZT4</accession>
<evidence type="ECO:0000256" key="12">
    <source>
        <dbReference type="RuleBase" id="RU367080"/>
    </source>
</evidence>
<evidence type="ECO:0000256" key="13">
    <source>
        <dbReference type="SAM" id="MobiDB-lite"/>
    </source>
</evidence>
<evidence type="ECO:0000256" key="1">
    <source>
        <dbReference type="ARBA" id="ARBA00004123"/>
    </source>
</evidence>
<evidence type="ECO:0000256" key="4">
    <source>
        <dbReference type="ARBA" id="ARBA00022771"/>
    </source>
</evidence>
<feature type="domain" description="RTR1-type" evidence="14">
    <location>
        <begin position="32"/>
        <end position="117"/>
    </location>
</feature>
<evidence type="ECO:0000313" key="16">
    <source>
        <dbReference type="Proteomes" id="UP000825729"/>
    </source>
</evidence>
<reference evidence="15 16" key="1">
    <citation type="submission" date="2021-07" db="EMBL/GenBank/DDBJ databases">
        <title>The Aristolochia fimbriata genome: insights into angiosperm evolution, floral development and chemical biosynthesis.</title>
        <authorList>
            <person name="Jiao Y."/>
        </authorList>
    </citation>
    <scope>NUCLEOTIDE SEQUENCE [LARGE SCALE GENOMIC DNA]</scope>
    <source>
        <strain evidence="15">IBCAS-2021</strain>
        <tissue evidence="15">Leaf</tissue>
    </source>
</reference>
<comment type="catalytic activity">
    <reaction evidence="9 12">
        <text>O-phospho-L-seryl-[protein] + H2O = L-seryl-[protein] + phosphate</text>
        <dbReference type="Rhea" id="RHEA:20629"/>
        <dbReference type="Rhea" id="RHEA-COMP:9863"/>
        <dbReference type="Rhea" id="RHEA-COMP:11604"/>
        <dbReference type="ChEBI" id="CHEBI:15377"/>
        <dbReference type="ChEBI" id="CHEBI:29999"/>
        <dbReference type="ChEBI" id="CHEBI:43474"/>
        <dbReference type="ChEBI" id="CHEBI:83421"/>
        <dbReference type="EC" id="3.1.3.16"/>
    </reaction>
</comment>
<dbReference type="SUPFAM" id="SSF81383">
    <property type="entry name" value="F-box domain"/>
    <property type="match status" value="1"/>
</dbReference>
<evidence type="ECO:0000256" key="2">
    <source>
        <dbReference type="ARBA" id="ARBA00005676"/>
    </source>
</evidence>
<dbReference type="InterPro" id="IPR039693">
    <property type="entry name" value="Rtr1/RPAP2"/>
</dbReference>
<evidence type="ECO:0000256" key="8">
    <source>
        <dbReference type="ARBA" id="ARBA00023242"/>
    </source>
</evidence>
<dbReference type="Gene3D" id="3.80.10.10">
    <property type="entry name" value="Ribonuclease Inhibitor"/>
    <property type="match status" value="1"/>
</dbReference>
<keyword evidence="8 12" id="KW-0539">Nucleus</keyword>
<evidence type="ECO:0000256" key="11">
    <source>
        <dbReference type="PROSITE-ProRule" id="PRU00812"/>
    </source>
</evidence>
<protein>
    <recommendedName>
        <fullName evidence="12">RNA polymerase II subunit B1 CTD phosphatase RPAP2 homolog</fullName>
        <ecNumber evidence="12">3.1.3.16</ecNumber>
    </recommendedName>
</protein>
<evidence type="ECO:0000259" key="14">
    <source>
        <dbReference type="PROSITE" id="PS51479"/>
    </source>
</evidence>
<dbReference type="Pfam" id="PF04181">
    <property type="entry name" value="RPAP2_Rtr1"/>
    <property type="match status" value="1"/>
</dbReference>
<sequence length="1057" mass="118391">MEKAPVKTVNEAVHKIQLLLLDGIHHEKQLFTTRSLLSRADYEDVVTERAISNICGYPLCQNPLPSYDSGKGRYRIALKEHTVYDLQETRKFCSSECVINSRAFSASLKSEQHSVYDFINVEEVLRLFEDFSLGDQEKIVEKKEKSGLPELKIVERKDVKDGVISLEEWIGPANAIEGYVPLGGQYPSPSREKGTPREGPRPDMEKEIFGDNSDFTSEIIVGHQMATPKKPSFRKKNIASGSNAVTVGHESSVSKKSSRKKDLSDRKVKKSGKEVSVREGGESTETSLNISSSMEAKALDGSTEKVELDVSSSIQTKALDVSTEKVVEPNERLLESSKEFTVTGEKLKSSKKSLGTKTSMEATESIAHAENDHLVSMSNSSGSNKFKDPSERKGEMKGMLLKSSLKSSRERAPSRSVTWADEKKSGNIDDSKLCKFQEIENRCEGKGSLEASVREDESISFRVVSAEACAQALTQAAEAVASGEFDTGDAVSEAGICILPHDAEGSEDVSKPHQDGSKWPRKPVLLDTDAFDCDDSWHDSPPEGFSLTLSPFSTMWMALFGWISSSSLTYIYGGDGCGEDAFSCVNGIEYPRKTFLSDGQSLEIKQTLAVCIAQALPELTMVFRISTPISTLEKAVLAFLETMSFLDALPPFKRKQWHVIVLLFLEALSISRVPSLTQQMANTREIQQKVLNGAQLSTEEYKIMQDLLMPLGQTPESVQSDESFSIRRLQDQRISSERGDEEDDRATEENLKMEDSDPSAKRWEDMQIDLLVKIFQQLTVPELVSGISQVCSTWRLACMDPILWKNLDLGQWKSNYIKIPSSPYIWVADESTKELTRVLRIAVDLSCGSINSMIFHYNLYMNDKHLLYVAERSPRLKRLVLPGWNLITKDAMIKAINMWKELVSLTMPSVRSPDNVMQQIGINCKNFSELKVMGVCDTKFVQAISAFIPKLKVLSLRCSKLYLEDLLMILDNLQHLQVLNISHCVLVETYPAPEQPRFIRKLDIAILKKAARLQSFMYCMEETCIPCQRALSDDGIMRWYNYEDGFWAIDEVSSLAH</sequence>
<evidence type="ECO:0000256" key="9">
    <source>
        <dbReference type="ARBA" id="ARBA00047761"/>
    </source>
</evidence>
<dbReference type="EMBL" id="JAINDJ010000007">
    <property type="protein sequence ID" value="KAG9441077.1"/>
    <property type="molecule type" value="Genomic_DNA"/>
</dbReference>
<dbReference type="AlphaFoldDB" id="A0AAV7DZT4"/>
<feature type="region of interest" description="Disordered" evidence="13">
    <location>
        <begin position="375"/>
        <end position="423"/>
    </location>
</feature>
<dbReference type="PANTHER" id="PTHR14732:SF0">
    <property type="entry name" value="RNA POLYMERASE II SUBUNIT B1 CTD PHOSPHATASE RPAP2-RELATED"/>
    <property type="match status" value="1"/>
</dbReference>
<proteinExistence type="inferred from homology"/>
<dbReference type="GO" id="GO:0008420">
    <property type="term" value="F:RNA polymerase II CTD heptapeptide repeat phosphatase activity"/>
    <property type="evidence" value="ECO:0007669"/>
    <property type="project" value="UniProtKB-UniRule"/>
</dbReference>
<dbReference type="GO" id="GO:0008270">
    <property type="term" value="F:zinc ion binding"/>
    <property type="evidence" value="ECO:0007669"/>
    <property type="project" value="UniProtKB-KW"/>
</dbReference>
<feature type="compositionally biased region" description="Basic and acidic residues" evidence="13">
    <location>
        <begin position="385"/>
        <end position="396"/>
    </location>
</feature>
<feature type="compositionally biased region" description="Basic and acidic residues" evidence="13">
    <location>
        <begin position="747"/>
        <end position="758"/>
    </location>
</feature>
<gene>
    <name evidence="15" type="ORF">H6P81_016931</name>
</gene>
<comment type="function">
    <text evidence="12">Putative RNA polymerase II subunit B1 C-terminal domain (CTD) phosphatase involved in RNA polymerase II transcription regulation.</text>
</comment>
<dbReference type="EC" id="3.1.3.16" evidence="12"/>
<keyword evidence="3 12" id="KW-0479">Metal-binding</keyword>
<dbReference type="PROSITE" id="PS51479">
    <property type="entry name" value="ZF_RTR1"/>
    <property type="match status" value="1"/>
</dbReference>
<dbReference type="GO" id="GO:0005737">
    <property type="term" value="C:cytoplasm"/>
    <property type="evidence" value="ECO:0007669"/>
    <property type="project" value="TreeGrafter"/>
</dbReference>
<organism evidence="15 16">
    <name type="scientific">Aristolochia fimbriata</name>
    <name type="common">White veined hardy Dutchman's pipe vine</name>
    <dbReference type="NCBI Taxonomy" id="158543"/>
    <lineage>
        <taxon>Eukaryota</taxon>
        <taxon>Viridiplantae</taxon>
        <taxon>Streptophyta</taxon>
        <taxon>Embryophyta</taxon>
        <taxon>Tracheophyta</taxon>
        <taxon>Spermatophyta</taxon>
        <taxon>Magnoliopsida</taxon>
        <taxon>Magnoliidae</taxon>
        <taxon>Piperales</taxon>
        <taxon>Aristolochiaceae</taxon>
        <taxon>Aristolochia</taxon>
    </lineage>
</organism>
<evidence type="ECO:0000256" key="3">
    <source>
        <dbReference type="ARBA" id="ARBA00022723"/>
    </source>
</evidence>
<evidence type="ECO:0000256" key="7">
    <source>
        <dbReference type="ARBA" id="ARBA00022912"/>
    </source>
</evidence>
<evidence type="ECO:0000256" key="10">
    <source>
        <dbReference type="ARBA" id="ARBA00048336"/>
    </source>
</evidence>
<keyword evidence="7 12" id="KW-0904">Protein phosphatase</keyword>
<keyword evidence="16" id="KW-1185">Reference proteome</keyword>
<feature type="compositionally biased region" description="Basic and acidic residues" evidence="13">
    <location>
        <begin position="724"/>
        <end position="738"/>
    </location>
</feature>
<comment type="catalytic activity">
    <reaction evidence="10 12">
        <text>O-phospho-L-threonyl-[protein] + H2O = L-threonyl-[protein] + phosphate</text>
        <dbReference type="Rhea" id="RHEA:47004"/>
        <dbReference type="Rhea" id="RHEA-COMP:11060"/>
        <dbReference type="Rhea" id="RHEA-COMP:11605"/>
        <dbReference type="ChEBI" id="CHEBI:15377"/>
        <dbReference type="ChEBI" id="CHEBI:30013"/>
        <dbReference type="ChEBI" id="CHEBI:43474"/>
        <dbReference type="ChEBI" id="CHEBI:61977"/>
        <dbReference type="EC" id="3.1.3.16"/>
    </reaction>
</comment>
<evidence type="ECO:0000313" key="15">
    <source>
        <dbReference type="EMBL" id="KAG9441077.1"/>
    </source>
</evidence>
<dbReference type="InterPro" id="IPR007308">
    <property type="entry name" value="Rtr1/RPAP2_dom"/>
</dbReference>
<feature type="region of interest" description="Disordered" evidence="13">
    <location>
        <begin position="715"/>
        <end position="758"/>
    </location>
</feature>
<keyword evidence="6 12" id="KW-0862">Zinc</keyword>
<dbReference type="InterPro" id="IPR036047">
    <property type="entry name" value="F-box-like_dom_sf"/>
</dbReference>
<feature type="region of interest" description="Disordered" evidence="13">
    <location>
        <begin position="225"/>
        <end position="289"/>
    </location>
</feature>
<dbReference type="GO" id="GO:0043175">
    <property type="term" value="F:RNA polymerase core enzyme binding"/>
    <property type="evidence" value="ECO:0007669"/>
    <property type="project" value="UniProtKB-UniRule"/>
</dbReference>
<dbReference type="PANTHER" id="PTHR14732">
    <property type="entry name" value="RNA POLYMERASE II SUBUNIT B1 CTD PHOSPHATASE RPAP2-RELATED"/>
    <property type="match status" value="1"/>
</dbReference>
<dbReference type="InterPro" id="IPR001810">
    <property type="entry name" value="F-box_dom"/>
</dbReference>
<dbReference type="GO" id="GO:0005634">
    <property type="term" value="C:nucleus"/>
    <property type="evidence" value="ECO:0007669"/>
    <property type="project" value="UniProtKB-SubCell"/>
</dbReference>
<dbReference type="Proteomes" id="UP000825729">
    <property type="component" value="Unassembled WGS sequence"/>
</dbReference>